<proteinExistence type="predicted"/>
<dbReference type="Proteomes" id="UP001232063">
    <property type="component" value="Unassembled WGS sequence"/>
</dbReference>
<evidence type="ECO:0000259" key="3">
    <source>
        <dbReference type="Pfam" id="PF20620"/>
    </source>
</evidence>
<gene>
    <name evidence="5" type="ORF">QNI22_38060</name>
</gene>
<dbReference type="InterPro" id="IPR046544">
    <property type="entry name" value="GH146_SB_dom"/>
</dbReference>
<evidence type="ECO:0000313" key="6">
    <source>
        <dbReference type="Proteomes" id="UP001232063"/>
    </source>
</evidence>
<dbReference type="SUPFAM" id="SSF48208">
    <property type="entry name" value="Six-hairpin glycosidases"/>
    <property type="match status" value="1"/>
</dbReference>
<evidence type="ECO:0000259" key="2">
    <source>
        <dbReference type="Pfam" id="PF16375"/>
    </source>
</evidence>
<feature type="domain" description="DUF4986" evidence="2">
    <location>
        <begin position="552"/>
        <end position="634"/>
    </location>
</feature>
<dbReference type="Pfam" id="PF20620">
    <property type="entry name" value="DUF6805"/>
    <property type="match status" value="1"/>
</dbReference>
<dbReference type="EMBL" id="JASJOU010000023">
    <property type="protein sequence ID" value="MDJ1506518.1"/>
    <property type="molecule type" value="Genomic_DNA"/>
</dbReference>
<evidence type="ECO:0000259" key="1">
    <source>
        <dbReference type="Pfam" id="PF07944"/>
    </source>
</evidence>
<dbReference type="InterPro" id="IPR049046">
    <property type="entry name" value="Beta-AFase-like_GH127_middle"/>
</dbReference>
<organism evidence="5 6">
    <name type="scientific">Xanthocytophaga agilis</name>
    <dbReference type="NCBI Taxonomy" id="3048010"/>
    <lineage>
        <taxon>Bacteria</taxon>
        <taxon>Pseudomonadati</taxon>
        <taxon>Bacteroidota</taxon>
        <taxon>Cytophagia</taxon>
        <taxon>Cytophagales</taxon>
        <taxon>Rhodocytophagaceae</taxon>
        <taxon>Xanthocytophaga</taxon>
    </lineage>
</organism>
<dbReference type="RefSeq" id="WP_314519500.1">
    <property type="nucleotide sequence ID" value="NZ_JASJOU010000023.1"/>
</dbReference>
<evidence type="ECO:0000313" key="5">
    <source>
        <dbReference type="EMBL" id="MDJ1506518.1"/>
    </source>
</evidence>
<protein>
    <submittedName>
        <fullName evidence="5">Glycoside hydrolase family 127 protein</fullName>
    </submittedName>
</protein>
<dbReference type="GO" id="GO:0016787">
    <property type="term" value="F:hydrolase activity"/>
    <property type="evidence" value="ECO:0007669"/>
    <property type="project" value="UniProtKB-KW"/>
</dbReference>
<dbReference type="AlphaFoldDB" id="A0AAE3UHX6"/>
<dbReference type="GO" id="GO:0005975">
    <property type="term" value="P:carbohydrate metabolic process"/>
    <property type="evidence" value="ECO:0007669"/>
    <property type="project" value="InterPro"/>
</dbReference>
<keyword evidence="6" id="KW-1185">Reference proteome</keyword>
<reference evidence="5" key="1">
    <citation type="submission" date="2023-05" db="EMBL/GenBank/DDBJ databases">
        <authorList>
            <person name="Zhang X."/>
        </authorList>
    </citation>
    <scope>NUCLEOTIDE SEQUENCE</scope>
    <source>
        <strain evidence="5">BD1B2-1</strain>
    </source>
</reference>
<feature type="domain" description="Non-reducing end beta-L-arabinofuranosidase-like GH127 middle" evidence="4">
    <location>
        <begin position="428"/>
        <end position="523"/>
    </location>
</feature>
<dbReference type="InterPro" id="IPR008928">
    <property type="entry name" value="6-hairpin_glycosidase_sf"/>
</dbReference>
<dbReference type="InterPro" id="IPR032275">
    <property type="entry name" value="DUF4986"/>
</dbReference>
<name>A0AAE3UHX6_9BACT</name>
<comment type="caution">
    <text evidence="5">The sequence shown here is derived from an EMBL/GenBank/DDBJ whole genome shotgun (WGS) entry which is preliminary data.</text>
</comment>
<dbReference type="Pfam" id="PF20736">
    <property type="entry name" value="Glyco_hydro127M"/>
    <property type="match status" value="1"/>
</dbReference>
<evidence type="ECO:0000259" key="4">
    <source>
        <dbReference type="Pfam" id="PF20736"/>
    </source>
</evidence>
<keyword evidence="5" id="KW-0378">Hydrolase</keyword>
<accession>A0AAE3UHX6</accession>
<feature type="domain" description="Non-reducing end beta-L-arabinofuranosidase-like GH127 catalytic" evidence="1">
    <location>
        <begin position="37"/>
        <end position="418"/>
    </location>
</feature>
<dbReference type="PANTHER" id="PTHR31151:SF0">
    <property type="entry name" value="PROLINE-TRNA LIGASE (DUF1680)"/>
    <property type="match status" value="1"/>
</dbReference>
<dbReference type="PANTHER" id="PTHR31151">
    <property type="entry name" value="PROLINE-TRNA LIGASE (DUF1680)"/>
    <property type="match status" value="1"/>
</dbReference>
<dbReference type="InterPro" id="IPR012878">
    <property type="entry name" value="Beta-AFase-like_GH127_cat"/>
</dbReference>
<dbReference type="Pfam" id="PF07944">
    <property type="entry name" value="Beta-AFase-like_GH127_cat"/>
    <property type="match status" value="1"/>
</dbReference>
<dbReference type="Pfam" id="PF16375">
    <property type="entry name" value="DUF4986"/>
    <property type="match status" value="1"/>
</dbReference>
<feature type="domain" description="Glycoside hydrolase GH146 substrate-binding" evidence="3">
    <location>
        <begin position="660"/>
        <end position="792"/>
    </location>
</feature>
<sequence length="794" mass="89908">MKKIIFSSACFLISLGSALSQIKPVEPSKAARFPLQDVKLLDSPFLNAEQTDLNYILSLDPDRLLAPFLREAGFTPKASSYTNWENTGLDGHVGGHYLTALALMYASTGNTKVQERLNYMISELKRCQDKNGNGYIGGTPGGLEMWKQVAQGKIEVSNFSLNNKWVPWYNIHKLYAGLRDAYWYANNQDAKEMLIKLSDWAVKLVANLDEAQIQKMLTAEHGGMNEIFADVASITGDKKYLELARKFSHQIILTPLTTDQDKLNGLHANTQIPKVIGFKRIAELDGDKSYEEAARFFWETVVNHRSVAIGGNSVREHFHPASDFTSMITDVEGPETCNTYNMLKLTESLYQTSAEVKYIDYYEKGLYNHILSSQHPDRGGFVYFTPMRPRHYRVYSQPQSSFWCCVGSGLENHAKYGEMIYAHSANELFVNLFIPSSVSWKEKNLTLTQQTRFPDNEDVTLLIEAKKPTTFELKVRYPSWVSAGTLTVSINGKAEKITTTPGTYISLNRKWKTGDKIELHIPMANRLEQIADHTNYYAVFHGPILLAAKTDTTDLTGLFADDSRMGHVAKGKLYPLSESPLLVGEEKNLLASLTPVTGKSLTFTASDVIYPKKYQQVELIPFFRLHDARYVVYWPQTTQAQIAQTQEMLAKKEYINLKDEKRTIDKVFPGEQQPESDHFFIGENTQTGIHKNRHWRDARGWFSYVLNNKEKKATLLQVTYYGLDKDRTFDIFLNDVKVTSVTLDGSRGDQFFTTEYPIPAQVIQKSKDDKIVVKFVAAIGSVAGGVYDVRLLKN</sequence>